<dbReference type="Proteomes" id="UP000294545">
    <property type="component" value="Unassembled WGS sequence"/>
</dbReference>
<dbReference type="RefSeq" id="WP_165868626.1">
    <property type="nucleotide sequence ID" value="NZ_SMGQ01000017.1"/>
</dbReference>
<dbReference type="AlphaFoldDB" id="A0A4R1MDC8"/>
<keyword evidence="2" id="KW-1185">Reference proteome</keyword>
<evidence type="ECO:0000313" key="2">
    <source>
        <dbReference type="Proteomes" id="UP000294545"/>
    </source>
</evidence>
<gene>
    <name evidence="1" type="ORF">EDC19_2686</name>
</gene>
<organism evidence="1 2">
    <name type="scientific">Natranaerovirga hydrolytica</name>
    <dbReference type="NCBI Taxonomy" id="680378"/>
    <lineage>
        <taxon>Bacteria</taxon>
        <taxon>Bacillati</taxon>
        <taxon>Bacillota</taxon>
        <taxon>Clostridia</taxon>
        <taxon>Lachnospirales</taxon>
        <taxon>Natranaerovirgaceae</taxon>
        <taxon>Natranaerovirga</taxon>
    </lineage>
</organism>
<evidence type="ECO:0000313" key="1">
    <source>
        <dbReference type="EMBL" id="TCK88039.1"/>
    </source>
</evidence>
<protein>
    <submittedName>
        <fullName evidence="1">Uncharacterized protein</fullName>
    </submittedName>
</protein>
<dbReference type="EMBL" id="SMGQ01000017">
    <property type="protein sequence ID" value="TCK88039.1"/>
    <property type="molecule type" value="Genomic_DNA"/>
</dbReference>
<name>A0A4R1MDC8_9FIRM</name>
<reference evidence="1 2" key="1">
    <citation type="submission" date="2019-03" db="EMBL/GenBank/DDBJ databases">
        <title>Genomic Encyclopedia of Type Strains, Phase IV (KMG-IV): sequencing the most valuable type-strain genomes for metagenomic binning, comparative biology and taxonomic classification.</title>
        <authorList>
            <person name="Goeker M."/>
        </authorList>
    </citation>
    <scope>NUCLEOTIDE SEQUENCE [LARGE SCALE GENOMIC DNA]</scope>
    <source>
        <strain evidence="1 2">DSM 24176</strain>
    </source>
</reference>
<comment type="caution">
    <text evidence="1">The sequence shown here is derived from an EMBL/GenBank/DDBJ whole genome shotgun (WGS) entry which is preliminary data.</text>
</comment>
<sequence>MFNKYPLGYYDPLNKHDRKKNNKNVPLGYYMLEPKTLEGDKGFPQNFYVNY</sequence>
<accession>A0A4R1MDC8</accession>
<proteinExistence type="predicted"/>